<sequence length="113" mass="13006">MTDLKEHGRLIRQFLKAARELQALGLVDDLENKTLASLQHELVSRSTPGAGYKQEYPRHGARWEEDEKQQLIMRATAGNFDVNAFAREYQRRPESVITCMNRLGLIDKNHDTP</sequence>
<keyword evidence="1" id="KW-0614">Plasmid</keyword>
<name>A0A2S1PMS2_EDWTA</name>
<accession>A0A2S1PMS2</accession>
<protein>
    <submittedName>
        <fullName evidence="1">Uncharacterized protein</fullName>
    </submittedName>
</protein>
<reference evidence="1" key="1">
    <citation type="journal article" date="2017" name="J. Clin. Microbiol.">
        <title>Comparative phenotypic and genotypic analysis of Edwardsiella spp. isolates from different hosts and geographic origins, with an emphasis on isolates formerly classified as E. tarda and an evaluation of diagnostic methods.</title>
        <authorList>
            <person name="Reichley S.R."/>
            <person name="Ware C."/>
            <person name="Steadman J."/>
            <person name="Gaunt P.S."/>
            <person name="Garcia J.C."/>
            <person name="LaFrentz B.R."/>
            <person name="Thachil A."/>
            <person name="Waldbieser G.C."/>
            <person name="Stine C.B."/>
            <person name="Bujan N."/>
            <person name="Arias C.R."/>
            <person name="Loch T."/>
            <person name="Welch T.J."/>
            <person name="Cipriano R.C."/>
            <person name="Greenway T.E."/>
            <person name="Khoo L.H."/>
            <person name="Wise D.J."/>
            <person name="Lawrence M.L."/>
            <person name="Griffin M.J."/>
        </authorList>
    </citation>
    <scope>NUCLEOTIDE SEQUENCE</scope>
    <source>
        <strain evidence="1">9.4</strain>
        <plasmid evidence="1">p9.4_2</plasmid>
    </source>
</reference>
<proteinExistence type="predicted"/>
<dbReference type="AlphaFoldDB" id="A0A2S1PMS2"/>
<dbReference type="EMBL" id="MG228260">
    <property type="protein sequence ID" value="AWH59735.1"/>
    <property type="molecule type" value="Genomic_DNA"/>
</dbReference>
<evidence type="ECO:0000313" key="1">
    <source>
        <dbReference type="EMBL" id="AWH59735.1"/>
    </source>
</evidence>
<geneLocation type="plasmid" evidence="1">
    <name>p9.4_2</name>
</geneLocation>
<organism evidence="1">
    <name type="scientific">Edwardsiella tarda</name>
    <dbReference type="NCBI Taxonomy" id="636"/>
    <lineage>
        <taxon>Bacteria</taxon>
        <taxon>Pseudomonadati</taxon>
        <taxon>Pseudomonadota</taxon>
        <taxon>Gammaproteobacteria</taxon>
        <taxon>Enterobacterales</taxon>
        <taxon>Hafniaceae</taxon>
        <taxon>Edwardsiella</taxon>
    </lineage>
</organism>